<reference evidence="3" key="1">
    <citation type="submission" date="2022-08" db="EMBL/GenBank/DDBJ databases">
        <authorList>
            <person name="Wang H."/>
        </authorList>
    </citation>
    <scope>NUCLEOTIDE SEQUENCE</scope>
    <source>
        <strain evidence="3">PS10</strain>
    </source>
</reference>
<dbReference type="Pfam" id="PF21862">
    <property type="entry name" value="CiaD"/>
    <property type="match status" value="1"/>
</dbReference>
<keyword evidence="4" id="KW-1185">Reference proteome</keyword>
<feature type="region of interest" description="Disordered" evidence="1">
    <location>
        <begin position="30"/>
        <end position="52"/>
    </location>
</feature>
<evidence type="ECO:0000313" key="4">
    <source>
        <dbReference type="Proteomes" id="UP001173801"/>
    </source>
</evidence>
<proteinExistence type="predicted"/>
<organism evidence="3 4">
    <name type="scientific">Campylobacter gastrosuis</name>
    <dbReference type="NCBI Taxonomy" id="2974576"/>
    <lineage>
        <taxon>Bacteria</taxon>
        <taxon>Pseudomonadati</taxon>
        <taxon>Campylobacterota</taxon>
        <taxon>Epsilonproteobacteria</taxon>
        <taxon>Campylobacterales</taxon>
        <taxon>Campylobacteraceae</taxon>
        <taxon>Campylobacter</taxon>
    </lineage>
</organism>
<comment type="caution">
    <text evidence="3">The sequence shown here is derived from an EMBL/GenBank/DDBJ whole genome shotgun (WGS) entry which is preliminary data.</text>
</comment>
<feature type="domain" description="Campylobacter invasion antigen D C-terminal" evidence="2">
    <location>
        <begin position="52"/>
        <end position="103"/>
    </location>
</feature>
<evidence type="ECO:0000256" key="1">
    <source>
        <dbReference type="SAM" id="MobiDB-lite"/>
    </source>
</evidence>
<reference evidence="3" key="2">
    <citation type="journal article" date="2023" name="Microorganisms">
        <title>Isolation and Genomic Characteristics of Cat-Borne Campylobacter felis sp. nov. and Sheep-Borne Campylobacter ovis sp. nov.</title>
        <authorList>
            <person name="Wang H."/>
            <person name="Li Y."/>
            <person name="Gu Y."/>
            <person name="Zhou G."/>
            <person name="Chen X."/>
            <person name="Zhang X."/>
            <person name="Shao Z."/>
            <person name="Zhang J."/>
            <person name="Zhang M."/>
        </authorList>
    </citation>
    <scope>NUCLEOTIDE SEQUENCE</scope>
    <source>
        <strain evidence="3">PS10</strain>
    </source>
</reference>
<sequence>MNRLDEIAKMAIDEVSAELNSIDLMQKPAYEIRQSDEKKEPETPTNQENVGSEEIFLNNLNERIEVLFEGLNQTPKQNLEHRLDLTLRFLEFALASIQNRLDNLKK</sequence>
<evidence type="ECO:0000313" key="3">
    <source>
        <dbReference type="EMBL" id="MDL0088604.1"/>
    </source>
</evidence>
<accession>A0ABT7HNX6</accession>
<gene>
    <name evidence="3" type="ORF">NYG85_04355</name>
</gene>
<dbReference type="Proteomes" id="UP001173801">
    <property type="component" value="Unassembled WGS sequence"/>
</dbReference>
<dbReference type="InterPro" id="IPR054057">
    <property type="entry name" value="CiaD_C"/>
</dbReference>
<evidence type="ECO:0000259" key="2">
    <source>
        <dbReference type="Pfam" id="PF21862"/>
    </source>
</evidence>
<name>A0ABT7HNX6_9BACT</name>
<feature type="compositionally biased region" description="Basic and acidic residues" evidence="1">
    <location>
        <begin position="33"/>
        <end position="42"/>
    </location>
</feature>
<protein>
    <recommendedName>
        <fullName evidence="2">Campylobacter invasion antigen D C-terminal domain-containing protein</fullName>
    </recommendedName>
</protein>
<dbReference type="EMBL" id="JANURM010000003">
    <property type="protein sequence ID" value="MDL0088604.1"/>
    <property type="molecule type" value="Genomic_DNA"/>
</dbReference>